<evidence type="ECO:0000313" key="2">
    <source>
        <dbReference type="Proteomes" id="UP000019132"/>
    </source>
</evidence>
<evidence type="ECO:0000313" key="1">
    <source>
        <dbReference type="EnsemblProtists" id="PYU1_T010463"/>
    </source>
</evidence>
<dbReference type="Proteomes" id="UP000019132">
    <property type="component" value="Unassembled WGS sequence"/>
</dbReference>
<dbReference type="InParanoid" id="K3WZR4"/>
<dbReference type="eggNOG" id="KOG1055">
    <property type="taxonomic scope" value="Eukaryota"/>
</dbReference>
<reference evidence="1" key="3">
    <citation type="submission" date="2015-02" db="UniProtKB">
        <authorList>
            <consortium name="EnsemblProtists"/>
        </authorList>
    </citation>
    <scope>IDENTIFICATION</scope>
    <source>
        <strain evidence="1">DAOM BR144</strain>
    </source>
</reference>
<protein>
    <submittedName>
        <fullName evidence="1">Uncharacterized protein</fullName>
    </submittedName>
</protein>
<reference evidence="2" key="2">
    <citation type="submission" date="2010-04" db="EMBL/GenBank/DDBJ databases">
        <authorList>
            <person name="Buell R."/>
            <person name="Hamilton J."/>
            <person name="Hostetler J."/>
        </authorList>
    </citation>
    <scope>NUCLEOTIDE SEQUENCE [LARGE SCALE GENOMIC DNA]</scope>
    <source>
        <strain evidence="2">DAOM:BR144</strain>
    </source>
</reference>
<proteinExistence type="predicted"/>
<dbReference type="VEuPathDB" id="FungiDB:PYU1_G010441"/>
<name>K3WZR4_GLOUD</name>
<dbReference type="EMBL" id="GL376596">
    <property type="status" value="NOT_ANNOTATED_CDS"/>
    <property type="molecule type" value="Genomic_DNA"/>
</dbReference>
<dbReference type="EnsemblProtists" id="PYU1_T010463">
    <property type="protein sequence ID" value="PYU1_T010463"/>
    <property type="gene ID" value="PYU1_G010441"/>
</dbReference>
<dbReference type="AlphaFoldDB" id="K3WZR4"/>
<reference evidence="2" key="1">
    <citation type="journal article" date="2010" name="Genome Biol.">
        <title>Genome sequence of the necrotrophic plant pathogen Pythium ultimum reveals original pathogenicity mechanisms and effector repertoire.</title>
        <authorList>
            <person name="Levesque C.A."/>
            <person name="Brouwer H."/>
            <person name="Cano L."/>
            <person name="Hamilton J.P."/>
            <person name="Holt C."/>
            <person name="Huitema E."/>
            <person name="Raffaele S."/>
            <person name="Robideau G.P."/>
            <person name="Thines M."/>
            <person name="Win J."/>
            <person name="Zerillo M.M."/>
            <person name="Beakes G.W."/>
            <person name="Boore J.L."/>
            <person name="Busam D."/>
            <person name="Dumas B."/>
            <person name="Ferriera S."/>
            <person name="Fuerstenberg S.I."/>
            <person name="Gachon C.M."/>
            <person name="Gaulin E."/>
            <person name="Govers F."/>
            <person name="Grenville-Briggs L."/>
            <person name="Horner N."/>
            <person name="Hostetler J."/>
            <person name="Jiang R.H."/>
            <person name="Johnson J."/>
            <person name="Krajaejun T."/>
            <person name="Lin H."/>
            <person name="Meijer H.J."/>
            <person name="Moore B."/>
            <person name="Morris P."/>
            <person name="Phuntmart V."/>
            <person name="Puiu D."/>
            <person name="Shetty J."/>
            <person name="Stajich J.E."/>
            <person name="Tripathy S."/>
            <person name="Wawra S."/>
            <person name="van West P."/>
            <person name="Whitty B.R."/>
            <person name="Coutinho P.M."/>
            <person name="Henrissat B."/>
            <person name="Martin F."/>
            <person name="Thomas P.D."/>
            <person name="Tyler B.M."/>
            <person name="De Vries R.P."/>
            <person name="Kamoun S."/>
            <person name="Yandell M."/>
            <person name="Tisserat N."/>
            <person name="Buell C.R."/>
        </authorList>
    </citation>
    <scope>NUCLEOTIDE SEQUENCE</scope>
    <source>
        <strain evidence="2">DAOM:BR144</strain>
    </source>
</reference>
<sequence length="171" mass="19526">MVVVMMVDYYDTVYLQAVFSNLEIPAYFCFLGFGGLEQFAVESQANGTPIMFCHYEPDPFHVKHPDKFERILLPRTRPELSALTTFTYGEHGYERKTDNPVRVDFPYISLDKYSAVATQDYVLVDSLVSHMSITELQINSLLKEHVDATAQPTKDPVFSAACSWVYENHPV</sequence>
<keyword evidence="2" id="KW-1185">Reference proteome</keyword>
<accession>K3WZR4</accession>
<dbReference type="HOGENOM" id="CLU_1566015_0_0_1"/>
<organism evidence="1 2">
    <name type="scientific">Globisporangium ultimum (strain ATCC 200006 / CBS 805.95 / DAOM BR144)</name>
    <name type="common">Pythium ultimum</name>
    <dbReference type="NCBI Taxonomy" id="431595"/>
    <lineage>
        <taxon>Eukaryota</taxon>
        <taxon>Sar</taxon>
        <taxon>Stramenopiles</taxon>
        <taxon>Oomycota</taxon>
        <taxon>Peronosporomycetes</taxon>
        <taxon>Pythiales</taxon>
        <taxon>Pythiaceae</taxon>
        <taxon>Globisporangium</taxon>
    </lineage>
</organism>